<dbReference type="SUPFAM" id="SSF57756">
    <property type="entry name" value="Retrovirus zinc finger-like domains"/>
    <property type="match status" value="2"/>
</dbReference>
<keyword evidence="1" id="KW-0863">Zinc-finger</keyword>
<dbReference type="InterPro" id="IPR036875">
    <property type="entry name" value="Znf_CCHC_sf"/>
</dbReference>
<evidence type="ECO:0000259" key="4">
    <source>
        <dbReference type="PROSITE" id="PS50804"/>
    </source>
</evidence>
<dbReference type="Pfam" id="PF02023">
    <property type="entry name" value="SCAN"/>
    <property type="match status" value="1"/>
</dbReference>
<dbReference type="GO" id="GO:0008270">
    <property type="term" value="F:zinc ion binding"/>
    <property type="evidence" value="ECO:0007669"/>
    <property type="project" value="UniProtKB-KW"/>
</dbReference>
<feature type="domain" description="CCHC-type" evidence="3">
    <location>
        <begin position="648"/>
        <end position="664"/>
    </location>
</feature>
<evidence type="ECO:0000259" key="3">
    <source>
        <dbReference type="PROSITE" id="PS50158"/>
    </source>
</evidence>
<protein>
    <submittedName>
        <fullName evidence="6">Uncharacterized protein LOC117532417</fullName>
    </submittedName>
</protein>
<dbReference type="InterPro" id="IPR038269">
    <property type="entry name" value="SCAN_sf"/>
</dbReference>
<dbReference type="AlphaFoldDB" id="A0A6P8SVH1"/>
<reference evidence="6" key="1">
    <citation type="submission" date="2025-08" db="UniProtKB">
        <authorList>
            <consortium name="RefSeq"/>
        </authorList>
    </citation>
    <scope>IDENTIFICATION</scope>
</reference>
<dbReference type="GO" id="GO:0003676">
    <property type="term" value="F:nucleic acid binding"/>
    <property type="evidence" value="ECO:0007669"/>
    <property type="project" value="InterPro"/>
</dbReference>
<dbReference type="InParanoid" id="A0A6P8SVH1"/>
<dbReference type="GeneID" id="117532417"/>
<feature type="compositionally biased region" description="Gly residues" evidence="2">
    <location>
        <begin position="576"/>
        <end position="597"/>
    </location>
</feature>
<dbReference type="PROSITE" id="PS50804">
    <property type="entry name" value="SCAN_BOX"/>
    <property type="match status" value="1"/>
</dbReference>
<sequence length="672" mass="73997">MADVEAFIEAPSQESLATFSREQLLLIAEHFSVSIVGDRRVKDNIKDSIVSTLSETGVFAAKEEGFLLKPLFQASSLSFEQQKEMILLQLGHDKMRYAMEFEKEIAVERMRQETERAKLDMEGQRLSMVRDGAVLGEWHGEQVPRSPHWFDANNLRLLPQFNESDPDTFFLLFERVARTRDWPDADCALMLQCVLTGRAQSAYSSLCLEDSSSYSKIELAVLRAYELVPEAYRQRFRSFEQKQDQTYVEMARDLSVHFKRWLTALDVTTFDDLCELMTLEQFKNILQDKIATYITEHRVTYVAEAAVAADEFVLLHKSRFGGRSGALAVFEGSRKVGSFGMEPRNLGLVKSEGDNNDICHYCREQGHWKADCPALRAKSEGGRYFVGSVALAAPVESSGVADVLTSHLGGSEVLASYAPFIRDGLVGSNVRVPIKILRDTGAFDSYIVDSVLPLSYESDTGDTLLSRGLGLKVLPIPVHRMYIDCGLVKGEVAVGVCPALPIEGIQFILGNGLAGSRVWTDVPPVLLVTGGPIESRSEESSTVLADVTPSGVITRAMDKNMFRKQKTKHCPTSQSGRGGGGADGGRGGGSVDGGRGGGNRDRGRGKEMSCYRCGDQGHMARDCGHANDRKCYSCGGLGHIQRRCSRVKCYRCGDIGHVAVHCSKASETNCYN</sequence>
<dbReference type="PROSITE" id="PS50158">
    <property type="entry name" value="ZF_CCHC"/>
    <property type="match status" value="4"/>
</dbReference>
<feature type="domain" description="SCAN box" evidence="4">
    <location>
        <begin position="233"/>
        <end position="312"/>
    </location>
</feature>
<dbReference type="OrthoDB" id="8962223at2759"/>
<evidence type="ECO:0000313" key="5">
    <source>
        <dbReference type="Proteomes" id="UP000515161"/>
    </source>
</evidence>
<dbReference type="KEGG" id="gacu:117532417"/>
<dbReference type="SMART" id="SM00343">
    <property type="entry name" value="ZnF_C2HC"/>
    <property type="match status" value="4"/>
</dbReference>
<dbReference type="InterPro" id="IPR003309">
    <property type="entry name" value="SCAN_dom"/>
</dbReference>
<evidence type="ECO:0000256" key="1">
    <source>
        <dbReference type="PROSITE-ProRule" id="PRU00047"/>
    </source>
</evidence>
<proteinExistence type="predicted"/>
<dbReference type="SUPFAM" id="SSF47353">
    <property type="entry name" value="Retrovirus capsid dimerization domain-like"/>
    <property type="match status" value="1"/>
</dbReference>
<dbReference type="RefSeq" id="XP_034051637.1">
    <property type="nucleotide sequence ID" value="XM_034195746.1"/>
</dbReference>
<name>A0A6P8SVH1_GYMAC</name>
<evidence type="ECO:0000256" key="2">
    <source>
        <dbReference type="SAM" id="MobiDB-lite"/>
    </source>
</evidence>
<dbReference type="Gene3D" id="4.10.60.10">
    <property type="entry name" value="Zinc finger, CCHC-type"/>
    <property type="match status" value="3"/>
</dbReference>
<dbReference type="PANTHER" id="PTHR46888">
    <property type="entry name" value="ZINC KNUCKLE DOMAINCONTAINING PROTEIN-RELATED"/>
    <property type="match status" value="1"/>
</dbReference>
<dbReference type="InterPro" id="IPR001878">
    <property type="entry name" value="Znf_CCHC"/>
</dbReference>
<keyword evidence="1" id="KW-0862">Zinc</keyword>
<feature type="domain" description="CCHC-type" evidence="3">
    <location>
        <begin position="629"/>
        <end position="644"/>
    </location>
</feature>
<evidence type="ECO:0000313" key="6">
    <source>
        <dbReference type="RefSeq" id="XP_034051637.1"/>
    </source>
</evidence>
<keyword evidence="5" id="KW-1185">Reference proteome</keyword>
<dbReference type="Proteomes" id="UP000515161">
    <property type="component" value="Unplaced"/>
</dbReference>
<dbReference type="Gene3D" id="1.10.4020.10">
    <property type="entry name" value="DNA breaking-rejoining enzymes"/>
    <property type="match status" value="1"/>
</dbReference>
<dbReference type="PANTHER" id="PTHR46888:SF13">
    <property type="entry name" value="RIBONUCLEASE H"/>
    <property type="match status" value="1"/>
</dbReference>
<accession>A0A6P8SVH1</accession>
<organism evidence="5 6">
    <name type="scientific">Gymnodraco acuticeps</name>
    <name type="common">Antarctic dragonfish</name>
    <dbReference type="NCBI Taxonomy" id="8218"/>
    <lineage>
        <taxon>Eukaryota</taxon>
        <taxon>Metazoa</taxon>
        <taxon>Chordata</taxon>
        <taxon>Craniata</taxon>
        <taxon>Vertebrata</taxon>
        <taxon>Euteleostomi</taxon>
        <taxon>Actinopterygii</taxon>
        <taxon>Neopterygii</taxon>
        <taxon>Teleostei</taxon>
        <taxon>Neoteleostei</taxon>
        <taxon>Acanthomorphata</taxon>
        <taxon>Eupercaria</taxon>
        <taxon>Perciformes</taxon>
        <taxon>Notothenioidei</taxon>
        <taxon>Bathydraconidae</taxon>
        <taxon>Gymnodraco</taxon>
    </lineage>
</organism>
<feature type="region of interest" description="Disordered" evidence="2">
    <location>
        <begin position="563"/>
        <end position="606"/>
    </location>
</feature>
<keyword evidence="1" id="KW-0479">Metal-binding</keyword>
<dbReference type="Pfam" id="PF00098">
    <property type="entry name" value="zf-CCHC"/>
    <property type="match status" value="4"/>
</dbReference>
<feature type="domain" description="CCHC-type" evidence="3">
    <location>
        <begin position="359"/>
        <end position="373"/>
    </location>
</feature>
<feature type="domain" description="CCHC-type" evidence="3">
    <location>
        <begin position="610"/>
        <end position="623"/>
    </location>
</feature>
<gene>
    <name evidence="6" type="primary">LOC117532417</name>
</gene>